<dbReference type="InterPro" id="IPR003770">
    <property type="entry name" value="MLTG-like"/>
</dbReference>
<protein>
    <recommendedName>
        <fullName evidence="7">Endolytic murein transglycosylase</fullName>
        <ecNumber evidence="7">4.2.2.29</ecNumber>
    </recommendedName>
    <alternativeName>
        <fullName evidence="7">Peptidoglycan lytic transglycosylase</fullName>
    </alternativeName>
    <alternativeName>
        <fullName evidence="7">Peptidoglycan polymerization terminase</fullName>
    </alternativeName>
</protein>
<comment type="caution">
    <text evidence="9">The sequence shown here is derived from an EMBL/GenBank/DDBJ whole genome shotgun (WGS) entry which is preliminary data.</text>
</comment>
<keyword evidence="4 7" id="KW-0472">Membrane</keyword>
<keyword evidence="10" id="KW-1185">Reference proteome</keyword>
<organism evidence="9 10">
    <name type="scientific">Brachybacterium alimentarium</name>
    <dbReference type="NCBI Taxonomy" id="47845"/>
    <lineage>
        <taxon>Bacteria</taxon>
        <taxon>Bacillati</taxon>
        <taxon>Actinomycetota</taxon>
        <taxon>Actinomycetes</taxon>
        <taxon>Micrococcales</taxon>
        <taxon>Dermabacteraceae</taxon>
        <taxon>Brachybacterium</taxon>
    </lineage>
</organism>
<evidence type="ECO:0000313" key="10">
    <source>
        <dbReference type="Proteomes" id="UP000218598"/>
    </source>
</evidence>
<evidence type="ECO:0000256" key="5">
    <source>
        <dbReference type="ARBA" id="ARBA00023239"/>
    </source>
</evidence>
<keyword evidence="6 7" id="KW-0961">Cell wall biogenesis/degradation</keyword>
<feature type="transmembrane region" description="Helical" evidence="7">
    <location>
        <begin position="36"/>
        <end position="58"/>
    </location>
</feature>
<proteinExistence type="inferred from homology"/>
<evidence type="ECO:0000256" key="4">
    <source>
        <dbReference type="ARBA" id="ARBA00023136"/>
    </source>
</evidence>
<evidence type="ECO:0000256" key="8">
    <source>
        <dbReference type="SAM" id="MobiDB-lite"/>
    </source>
</evidence>
<dbReference type="Pfam" id="PF02618">
    <property type="entry name" value="YceG"/>
    <property type="match status" value="1"/>
</dbReference>
<dbReference type="GO" id="GO:0071555">
    <property type="term" value="P:cell wall organization"/>
    <property type="evidence" value="ECO:0007669"/>
    <property type="project" value="UniProtKB-KW"/>
</dbReference>
<name>A0A2A3YFU1_9MICO</name>
<dbReference type="Gene3D" id="3.30.1490.480">
    <property type="entry name" value="Endolytic murein transglycosylase"/>
    <property type="match status" value="1"/>
</dbReference>
<dbReference type="EMBL" id="NRGR01000025">
    <property type="protein sequence ID" value="PCC38154.1"/>
    <property type="molecule type" value="Genomic_DNA"/>
</dbReference>
<dbReference type="PANTHER" id="PTHR30518:SF2">
    <property type="entry name" value="ENDOLYTIC MUREIN TRANSGLYCOSYLASE"/>
    <property type="match status" value="1"/>
</dbReference>
<dbReference type="EC" id="4.2.2.29" evidence="7"/>
<reference evidence="9 10" key="1">
    <citation type="journal article" date="2017" name="Elife">
        <title>Extensive horizontal gene transfer in cheese-associated bacteria.</title>
        <authorList>
            <person name="Bonham K.S."/>
            <person name="Wolfe B.E."/>
            <person name="Dutton R.J."/>
        </authorList>
    </citation>
    <scope>NUCLEOTIDE SEQUENCE [LARGE SCALE GENOMIC DNA]</scope>
    <source>
        <strain evidence="9 10">341_9</strain>
    </source>
</reference>
<keyword evidence="2 7" id="KW-0812">Transmembrane</keyword>
<dbReference type="CDD" id="cd08010">
    <property type="entry name" value="MltG_like"/>
    <property type="match status" value="1"/>
</dbReference>
<dbReference type="RefSeq" id="WP_096166165.1">
    <property type="nucleotide sequence ID" value="NZ_JBQCXU010000009.1"/>
</dbReference>
<keyword evidence="3 7" id="KW-1133">Transmembrane helix</keyword>
<evidence type="ECO:0000313" key="9">
    <source>
        <dbReference type="EMBL" id="PCC38154.1"/>
    </source>
</evidence>
<evidence type="ECO:0000256" key="6">
    <source>
        <dbReference type="ARBA" id="ARBA00023316"/>
    </source>
</evidence>
<dbReference type="GO" id="GO:0009252">
    <property type="term" value="P:peptidoglycan biosynthetic process"/>
    <property type="evidence" value="ECO:0007669"/>
    <property type="project" value="UniProtKB-UniRule"/>
</dbReference>
<comment type="subcellular location">
    <subcellularLocation>
        <location evidence="7">Cell membrane</location>
        <topology evidence="7">Single-pass membrane protein</topology>
    </subcellularLocation>
</comment>
<dbReference type="PANTHER" id="PTHR30518">
    <property type="entry name" value="ENDOLYTIC MUREIN TRANSGLYCOSYLASE"/>
    <property type="match status" value="1"/>
</dbReference>
<comment type="catalytic activity">
    <reaction evidence="7">
        <text>a peptidoglycan chain = a peptidoglycan chain with N-acetyl-1,6-anhydromuramyl-[peptide] at the reducing end + a peptidoglycan chain with N-acetylglucosamine at the non-reducing end.</text>
        <dbReference type="EC" id="4.2.2.29"/>
    </reaction>
</comment>
<evidence type="ECO:0000256" key="2">
    <source>
        <dbReference type="ARBA" id="ARBA00022692"/>
    </source>
</evidence>
<evidence type="ECO:0000256" key="3">
    <source>
        <dbReference type="ARBA" id="ARBA00022989"/>
    </source>
</evidence>
<dbReference type="NCBIfam" id="TIGR00247">
    <property type="entry name" value="endolytic transglycosylase MltG"/>
    <property type="match status" value="1"/>
</dbReference>
<dbReference type="OrthoDB" id="9814591at2"/>
<keyword evidence="5 7" id="KW-0456">Lyase</keyword>
<keyword evidence="1 7" id="KW-1003">Cell membrane</keyword>
<dbReference type="Gene3D" id="3.30.160.60">
    <property type="entry name" value="Classic Zinc Finger"/>
    <property type="match status" value="1"/>
</dbReference>
<sequence>MSDEENVSFDDLAEHQHAAPPGRRGRRRSAPRRGGFFRAVLPILLVLAVLGGLGFGGVQGYRWLTSNVSVEQEAADYPGPGSGEVIVEVAQGDTGTDIAETLVEADVIKSPGPFVNIFSNTREAAAIEPGVYRLQQQMTSAGALDALLDPSNLAGHRVIIPEGLNLTQIWPLLSEATDIPVEDFEEAAVDYTEYGIPKNSADSLEGYLWPGRYDIPEDATAEDVIQMMWDSMEKQLVARDIPEDKWHEKLTVASLAQLEVRESDDYGMVVRTIYNRLEGVGEAEGTPMPLQFDSTIHFLTGKAASVGTTSAERKTKSPYNTYLNTGLPPGPIGAPGAETLDAAADPPEGDWLYFVTVNTDTGETKFAATWAEHEENVKEWQDWAATKD</sequence>
<dbReference type="HAMAP" id="MF_02065">
    <property type="entry name" value="MltG"/>
    <property type="match status" value="1"/>
</dbReference>
<evidence type="ECO:0000256" key="1">
    <source>
        <dbReference type="ARBA" id="ARBA00022475"/>
    </source>
</evidence>
<accession>A0A2A3YFU1</accession>
<dbReference type="AlphaFoldDB" id="A0A2A3YFU1"/>
<dbReference type="GeneID" id="95328329"/>
<feature type="region of interest" description="Disordered" evidence="8">
    <location>
        <begin position="1"/>
        <end position="30"/>
    </location>
</feature>
<dbReference type="GO" id="GO:0005886">
    <property type="term" value="C:plasma membrane"/>
    <property type="evidence" value="ECO:0007669"/>
    <property type="project" value="UniProtKB-SubCell"/>
</dbReference>
<comment type="function">
    <text evidence="7">Functions as a peptidoglycan terminase that cleaves nascent peptidoglycan strands endolytically to terminate their elongation.</text>
</comment>
<feature type="site" description="Important for catalytic activity" evidence="7">
    <location>
        <position position="259"/>
    </location>
</feature>
<gene>
    <name evidence="7" type="primary">mltG</name>
    <name evidence="9" type="ORF">CIK66_15560</name>
</gene>
<evidence type="ECO:0000256" key="7">
    <source>
        <dbReference type="HAMAP-Rule" id="MF_02065"/>
    </source>
</evidence>
<dbReference type="GO" id="GO:0008932">
    <property type="term" value="F:lytic endotransglycosylase activity"/>
    <property type="evidence" value="ECO:0007669"/>
    <property type="project" value="UniProtKB-UniRule"/>
</dbReference>
<dbReference type="Proteomes" id="UP000218598">
    <property type="component" value="Unassembled WGS sequence"/>
</dbReference>
<comment type="similarity">
    <text evidence="7">Belongs to the transglycosylase MltG family.</text>
</comment>